<dbReference type="EMBL" id="JBBNFM010000001">
    <property type="protein sequence ID" value="MEQ2452532.1"/>
    <property type="molecule type" value="Genomic_DNA"/>
</dbReference>
<dbReference type="PROSITE" id="PS51904">
    <property type="entry name" value="GLYCOSYL_HYDROL_F25_2"/>
    <property type="match status" value="1"/>
</dbReference>
<sequence length="332" mass="37703">MKYKRLVTDMREADRRKQLAKRMKYAVCICAGIVIGIIAGICIGIDYNKTTRSTPALYTEMEHGLELTPGELANLIYDNYWNYIKKSYIIVGDDKETAQLYKISSKVARHNYDLERFQLDDNGYMSYSDDKIKHAKLGIDVSSHQGSIDWETVKEAGIKFAMIRLGYRGYTQGGLALDDGYVTNIETALEAEMPVGVYFYTQAVSYDEGVEEAQYVLQNIAGYKISYPVVIDTEKMEAEGARANDISNEERTDAIVGFCETIKDAGYTPMIYANRNWYAQNLDMDRLGDYQLWLAQYSNVPDFPYLFTGWQYTSEGSVPGISGSVDIDVWMK</sequence>
<comment type="similarity">
    <text evidence="1">Belongs to the glycosyl hydrolase 25 family.</text>
</comment>
<keyword evidence="4" id="KW-1185">Reference proteome</keyword>
<evidence type="ECO:0000313" key="3">
    <source>
        <dbReference type="EMBL" id="MEQ2452532.1"/>
    </source>
</evidence>
<keyword evidence="3" id="KW-0378">Hydrolase</keyword>
<dbReference type="Proteomes" id="UP001482186">
    <property type="component" value="Unassembled WGS sequence"/>
</dbReference>
<dbReference type="CDD" id="cd06414">
    <property type="entry name" value="GH25_LytC-like"/>
    <property type="match status" value="1"/>
</dbReference>
<reference evidence="3 4" key="1">
    <citation type="submission" date="2024-04" db="EMBL/GenBank/DDBJ databases">
        <title>Human intestinal bacterial collection.</title>
        <authorList>
            <person name="Pauvert C."/>
            <person name="Hitch T.C.A."/>
            <person name="Clavel T."/>
        </authorList>
    </citation>
    <scope>NUCLEOTIDE SEQUENCE [LARGE SCALE GENOMIC DNA]</scope>
    <source>
        <strain evidence="3 4">CLA-AA-H141</strain>
    </source>
</reference>
<dbReference type="SUPFAM" id="SSF51445">
    <property type="entry name" value="(Trans)glycosidases"/>
    <property type="match status" value="1"/>
</dbReference>
<evidence type="ECO:0000313" key="4">
    <source>
        <dbReference type="Proteomes" id="UP001482186"/>
    </source>
</evidence>
<proteinExistence type="inferred from homology"/>
<dbReference type="Pfam" id="PF01183">
    <property type="entry name" value="Glyco_hydro_25"/>
    <property type="match status" value="1"/>
</dbReference>
<gene>
    <name evidence="3" type="ORF">AAAT04_00525</name>
</gene>
<dbReference type="PANTHER" id="PTHR34135:SF2">
    <property type="entry name" value="LYSOZYME"/>
    <property type="match status" value="1"/>
</dbReference>
<dbReference type="Gene3D" id="3.20.20.80">
    <property type="entry name" value="Glycosidases"/>
    <property type="match status" value="1"/>
</dbReference>
<evidence type="ECO:0000256" key="2">
    <source>
        <dbReference type="SAM" id="Phobius"/>
    </source>
</evidence>
<organism evidence="3 4">
    <name type="scientific">Coprococcus ammoniilyticus</name>
    <dbReference type="NCBI Taxonomy" id="2981785"/>
    <lineage>
        <taxon>Bacteria</taxon>
        <taxon>Bacillati</taxon>
        <taxon>Bacillota</taxon>
        <taxon>Clostridia</taxon>
        <taxon>Lachnospirales</taxon>
        <taxon>Lachnospiraceae</taxon>
        <taxon>Coprococcus</taxon>
    </lineage>
</organism>
<keyword evidence="2" id="KW-0812">Transmembrane</keyword>
<keyword evidence="2" id="KW-0472">Membrane</keyword>
<keyword evidence="2" id="KW-1133">Transmembrane helix</keyword>
<comment type="caution">
    <text evidence="3">The sequence shown here is derived from an EMBL/GenBank/DDBJ whole genome shotgun (WGS) entry which is preliminary data.</text>
</comment>
<feature type="transmembrane region" description="Helical" evidence="2">
    <location>
        <begin position="25"/>
        <end position="47"/>
    </location>
</feature>
<evidence type="ECO:0000256" key="1">
    <source>
        <dbReference type="ARBA" id="ARBA00010646"/>
    </source>
</evidence>
<dbReference type="InterPro" id="IPR002053">
    <property type="entry name" value="Glyco_hydro_25"/>
</dbReference>
<dbReference type="RefSeq" id="WP_243863341.1">
    <property type="nucleotide sequence ID" value="NZ_JAOQJS010000004.1"/>
</dbReference>
<protein>
    <submittedName>
        <fullName evidence="3">Glycoside hydrolase family 25 protein</fullName>
    </submittedName>
</protein>
<name>A0ABV1EEY5_9FIRM</name>
<dbReference type="GO" id="GO:0016787">
    <property type="term" value="F:hydrolase activity"/>
    <property type="evidence" value="ECO:0007669"/>
    <property type="project" value="UniProtKB-KW"/>
</dbReference>
<dbReference type="InterPro" id="IPR017853">
    <property type="entry name" value="GH"/>
</dbReference>
<dbReference type="PANTHER" id="PTHR34135">
    <property type="entry name" value="LYSOZYME"/>
    <property type="match status" value="1"/>
</dbReference>
<accession>A0ABV1EEY5</accession>